<feature type="domain" description="Helicase C-terminal" evidence="12">
    <location>
        <begin position="647"/>
        <end position="830"/>
    </location>
</feature>
<dbReference type="OrthoDB" id="10253254at2759"/>
<evidence type="ECO:0000256" key="6">
    <source>
        <dbReference type="ARBA" id="ARBA00022840"/>
    </source>
</evidence>
<dbReference type="Pfam" id="PF00271">
    <property type="entry name" value="Helicase_C"/>
    <property type="match status" value="1"/>
</dbReference>
<feature type="domain" description="Helicase ATP-binding" evidence="11">
    <location>
        <begin position="469"/>
        <end position="632"/>
    </location>
</feature>
<keyword evidence="13" id="KW-1185">Reference proteome</keyword>
<keyword evidence="7" id="KW-0508">mRNA splicing</keyword>
<dbReference type="Gene3D" id="1.20.120.1080">
    <property type="match status" value="1"/>
</dbReference>
<dbReference type="Pfam" id="PF04408">
    <property type="entry name" value="WHD_HA2"/>
    <property type="match status" value="1"/>
</dbReference>
<dbReference type="GO" id="GO:0040022">
    <property type="term" value="P:feminization of hermaphroditic germ-line"/>
    <property type="evidence" value="ECO:0007669"/>
    <property type="project" value="UniProtKB-ARBA"/>
</dbReference>
<dbReference type="GO" id="GO:0005524">
    <property type="term" value="F:ATP binding"/>
    <property type="evidence" value="ECO:0007669"/>
    <property type="project" value="UniProtKB-KW"/>
</dbReference>
<feature type="compositionally biased region" description="Basic and acidic residues" evidence="10">
    <location>
        <begin position="47"/>
        <end position="63"/>
    </location>
</feature>
<keyword evidence="3" id="KW-0547">Nucleotide-binding</keyword>
<proteinExistence type="inferred from homology"/>
<evidence type="ECO:0000256" key="3">
    <source>
        <dbReference type="ARBA" id="ARBA00022741"/>
    </source>
</evidence>
<dbReference type="InterPro" id="IPR048333">
    <property type="entry name" value="HA2_WH"/>
</dbReference>
<dbReference type="InterPro" id="IPR002464">
    <property type="entry name" value="DNA/RNA_helicase_DEAH_CS"/>
</dbReference>
<name>A0A7I4YGV9_HAECO</name>
<comment type="similarity">
    <text evidence="8">Belongs to the DEAD box helicase family. DEAH subfamily. PRP16 sub-subfamily.</text>
</comment>
<dbReference type="InterPro" id="IPR027417">
    <property type="entry name" value="P-loop_NTPase"/>
</dbReference>
<protein>
    <recommendedName>
        <fullName evidence="1">RNA helicase</fullName>
        <ecNumber evidence="1">3.6.4.13</ecNumber>
    </recommendedName>
</protein>
<dbReference type="AlphaFoldDB" id="A0A7I4YGV9"/>
<dbReference type="PROSITE" id="PS00690">
    <property type="entry name" value="DEAH_ATP_HELICASE"/>
    <property type="match status" value="1"/>
</dbReference>
<dbReference type="PANTHER" id="PTHR18934">
    <property type="entry name" value="ATP-DEPENDENT RNA HELICASE"/>
    <property type="match status" value="1"/>
</dbReference>
<feature type="compositionally biased region" description="Basic and acidic residues" evidence="10">
    <location>
        <begin position="80"/>
        <end position="134"/>
    </location>
</feature>
<feature type="compositionally biased region" description="Low complexity" evidence="10">
    <location>
        <begin position="172"/>
        <end position="181"/>
    </location>
</feature>
<keyword evidence="4" id="KW-0378">Hydrolase</keyword>
<dbReference type="GO" id="GO:0034458">
    <property type="term" value="F:3'-5' RNA helicase activity"/>
    <property type="evidence" value="ECO:0007669"/>
    <property type="project" value="TreeGrafter"/>
</dbReference>
<dbReference type="Pfam" id="PF21010">
    <property type="entry name" value="HA2_C"/>
    <property type="match status" value="1"/>
</dbReference>
<evidence type="ECO:0000256" key="5">
    <source>
        <dbReference type="ARBA" id="ARBA00022806"/>
    </source>
</evidence>
<evidence type="ECO:0000256" key="4">
    <source>
        <dbReference type="ARBA" id="ARBA00022801"/>
    </source>
</evidence>
<evidence type="ECO:0000259" key="11">
    <source>
        <dbReference type="PROSITE" id="PS51192"/>
    </source>
</evidence>
<dbReference type="Gene3D" id="3.40.50.300">
    <property type="entry name" value="P-loop containing nucleotide triphosphate hydrolases"/>
    <property type="match status" value="2"/>
</dbReference>
<evidence type="ECO:0000256" key="10">
    <source>
        <dbReference type="SAM" id="MobiDB-lite"/>
    </source>
</evidence>
<dbReference type="InterPro" id="IPR011545">
    <property type="entry name" value="DEAD/DEAH_box_helicase_dom"/>
</dbReference>
<evidence type="ECO:0000256" key="2">
    <source>
        <dbReference type="ARBA" id="ARBA00022664"/>
    </source>
</evidence>
<feature type="compositionally biased region" description="Basic and acidic residues" evidence="10">
    <location>
        <begin position="26"/>
        <end position="39"/>
    </location>
</feature>
<reference evidence="14" key="1">
    <citation type="submission" date="2020-12" db="UniProtKB">
        <authorList>
            <consortium name="WormBaseParasite"/>
        </authorList>
    </citation>
    <scope>IDENTIFICATION</scope>
    <source>
        <strain evidence="14">MHco3</strain>
    </source>
</reference>
<dbReference type="CDD" id="cd18791">
    <property type="entry name" value="SF2_C_RHA"/>
    <property type="match status" value="1"/>
</dbReference>
<dbReference type="WBParaSite" id="HCON_00091675-00001">
    <property type="protein sequence ID" value="HCON_00091675-00001"/>
    <property type="gene ID" value="HCON_00091675"/>
</dbReference>
<feature type="compositionally biased region" description="Basic and acidic residues" evidence="10">
    <location>
        <begin position="182"/>
        <end position="226"/>
    </location>
</feature>
<evidence type="ECO:0000313" key="14">
    <source>
        <dbReference type="WBParaSite" id="HCON_00091675-00001"/>
    </source>
</evidence>
<accession>A0A7I4YGV9</accession>
<dbReference type="SMART" id="SM00847">
    <property type="entry name" value="HA2"/>
    <property type="match status" value="1"/>
</dbReference>
<evidence type="ECO:0000256" key="7">
    <source>
        <dbReference type="ARBA" id="ARBA00023187"/>
    </source>
</evidence>
<comment type="catalytic activity">
    <reaction evidence="9">
        <text>ATP + H2O = ADP + phosphate + H(+)</text>
        <dbReference type="Rhea" id="RHEA:13065"/>
        <dbReference type="ChEBI" id="CHEBI:15377"/>
        <dbReference type="ChEBI" id="CHEBI:15378"/>
        <dbReference type="ChEBI" id="CHEBI:30616"/>
        <dbReference type="ChEBI" id="CHEBI:43474"/>
        <dbReference type="ChEBI" id="CHEBI:456216"/>
        <dbReference type="EC" id="3.6.4.13"/>
    </reaction>
</comment>
<keyword evidence="6" id="KW-0067">ATP-binding</keyword>
<keyword evidence="5" id="KW-0347">Helicase</keyword>
<feature type="region of interest" description="Disordered" evidence="10">
    <location>
        <begin position="1087"/>
        <end position="1127"/>
    </location>
</feature>
<dbReference type="GO" id="GO:0008380">
    <property type="term" value="P:RNA splicing"/>
    <property type="evidence" value="ECO:0007669"/>
    <property type="project" value="UniProtKB-KW"/>
</dbReference>
<dbReference type="OMA" id="IFHARAP"/>
<dbReference type="SMART" id="SM00487">
    <property type="entry name" value="DEXDc"/>
    <property type="match status" value="1"/>
</dbReference>
<dbReference type="PROSITE" id="PS51194">
    <property type="entry name" value="HELICASE_CTER"/>
    <property type="match status" value="1"/>
</dbReference>
<sequence length="1144" mass="131373">MSEEAIDRLEGRADTFGGLEIRKKKSESETNEKKPHVESRSLLGLDRLARSKKEDHLRRRDGNDTPDVGVTDSVRRGIQKYKDEKYRDERRGLVADSRKRDRDRSRDKKDRDEDRDSRRRREDRKGSDRSDRRDEKRKRKEYETPNFKVPFTPSRYGWNDDDGPVQKSSWDTPSPRTLSSSRRGDSERSVDSIWRSERHRREEEQRRKHVRGEDTVRSVKEEGFEPQFHDAAEREQWEAEQKVIDREWYDNDGVYDEEYNPFAKVSEEFVEKREKQWQEKTTSSRPRLTLKQQSIKRENELWENNRLHRSGVVALTDELSTLFDDETDENRVNLLVHNIVPPFLDGRIVFTRQSKPVIPVVDTTCDMAVAAARGSKVVRQYRESEERKKAQEKHWELAGSKLGNLMGVKQKPDEMEDPEKDDANDYKGSHQFATHITEKTEAVSDFAMEKSLKQQREYLPVFACRQKMMNVIRENNVVIIVGETGSGKTTQLAQYLFEEGFGSTGIIGCTQPRRVAAMSVAKRVADEMDVELGQEVGYAIRFEDCTSEKTIIKYMTDGILLRECLGDGDLDQYSAIIMDEAHERSLNTDVLFGLLRDVIARRSDLRLIVTSATMDAEKFANFFGGSCPTFTIPGRTFPVEIFHARAPVEDYVDAAVKQAITVHLGGMEGDILIFMPGQEDIEVTCSLMKSRLEELDEAPPLAVLPIYSQLPSDLQAKIFHRAPGGMRKCIVATNIAETSLTVDGILFVIDPGFCKMKVYNPRIGMDALQIFPVSQASANQRAGRAGRTGPGQCFRLYTERQFKEEMLVSTVPEIQRTNLSNVVLLLKSLGVDDLLKFHFMDAPPQDNMLNSMYQLWTLGALDNTGQLTELGRTMVEFPLDPTLSKMLIMSESMGCSEDVLTIVSMLSVPAIFFRPKGREDEADAKKEKFQVPESDHLTFLNVYLQWRQHKYSAKWCADNYIHAKAIKKVREVRAQLKEIMQEQKIKIVSTGSDWDVIRKCICSAYFHNAGRLKGIGEYVNVRTGIPCFLHPTSALFGMGFMPDYVVYHELVMTAKEYMQCVTAVDAVWLAELGPMFYSVKESRTSRSEKRMESVRTAESMEEEMRIAQKEMQRRKEESERVQKRPDSVRIADVGRSVRSKHWGM</sequence>
<dbReference type="PANTHER" id="PTHR18934:SF91">
    <property type="entry name" value="PRE-MRNA-SPLICING FACTOR ATP-DEPENDENT RNA HELICASE PRP16"/>
    <property type="match status" value="1"/>
</dbReference>
<dbReference type="FunFam" id="3.40.50.300:FF:000007">
    <property type="entry name" value="Pre-mRNA-splicing factor ATP-dependent RNA helicase"/>
    <property type="match status" value="1"/>
</dbReference>
<dbReference type="SUPFAM" id="SSF52540">
    <property type="entry name" value="P-loop containing nucleoside triphosphate hydrolases"/>
    <property type="match status" value="1"/>
</dbReference>
<dbReference type="Pfam" id="PF00270">
    <property type="entry name" value="DEAD"/>
    <property type="match status" value="1"/>
</dbReference>
<dbReference type="PROSITE" id="PS51192">
    <property type="entry name" value="HELICASE_ATP_BIND_1"/>
    <property type="match status" value="1"/>
</dbReference>
<dbReference type="FunFam" id="3.40.50.300:FF:000615">
    <property type="entry name" value="pre-mRNA-splicing factor ATP-dependent RNA helicase DEAH7"/>
    <property type="match status" value="1"/>
</dbReference>
<dbReference type="InterPro" id="IPR001650">
    <property type="entry name" value="Helicase_C-like"/>
</dbReference>
<dbReference type="EC" id="3.6.4.13" evidence="1"/>
<organism evidence="13 14">
    <name type="scientific">Haemonchus contortus</name>
    <name type="common">Barber pole worm</name>
    <dbReference type="NCBI Taxonomy" id="6289"/>
    <lineage>
        <taxon>Eukaryota</taxon>
        <taxon>Metazoa</taxon>
        <taxon>Ecdysozoa</taxon>
        <taxon>Nematoda</taxon>
        <taxon>Chromadorea</taxon>
        <taxon>Rhabditida</taxon>
        <taxon>Rhabditina</taxon>
        <taxon>Rhabditomorpha</taxon>
        <taxon>Strongyloidea</taxon>
        <taxon>Trichostrongylidae</taxon>
        <taxon>Haemonchus</taxon>
    </lineage>
</organism>
<dbReference type="FunFam" id="1.20.120.1080:FF:000001">
    <property type="entry name" value="Pre-mRNA-splicing factor ATP-dependent RNA helicase"/>
    <property type="match status" value="1"/>
</dbReference>
<dbReference type="SMART" id="SM00490">
    <property type="entry name" value="HELICc"/>
    <property type="match status" value="1"/>
</dbReference>
<evidence type="ECO:0000256" key="8">
    <source>
        <dbReference type="ARBA" id="ARBA00038040"/>
    </source>
</evidence>
<evidence type="ECO:0000313" key="13">
    <source>
        <dbReference type="Proteomes" id="UP000025227"/>
    </source>
</evidence>
<evidence type="ECO:0000259" key="12">
    <source>
        <dbReference type="PROSITE" id="PS51194"/>
    </source>
</evidence>
<feature type="compositionally biased region" description="Basic and acidic residues" evidence="10">
    <location>
        <begin position="1102"/>
        <end position="1127"/>
    </location>
</feature>
<dbReference type="GO" id="GO:0006397">
    <property type="term" value="P:mRNA processing"/>
    <property type="evidence" value="ECO:0007669"/>
    <property type="project" value="UniProtKB-KW"/>
</dbReference>
<dbReference type="GO" id="GO:0003723">
    <property type="term" value="F:RNA binding"/>
    <property type="evidence" value="ECO:0007669"/>
    <property type="project" value="TreeGrafter"/>
</dbReference>
<dbReference type="Proteomes" id="UP000025227">
    <property type="component" value="Unplaced"/>
</dbReference>
<dbReference type="Pfam" id="PF07717">
    <property type="entry name" value="OB_NTP_bind"/>
    <property type="match status" value="1"/>
</dbReference>
<dbReference type="InterPro" id="IPR014001">
    <property type="entry name" value="Helicase_ATP-bd"/>
</dbReference>
<dbReference type="InterPro" id="IPR007502">
    <property type="entry name" value="Helicase-assoc_dom"/>
</dbReference>
<feature type="region of interest" description="Disordered" evidence="10">
    <location>
        <begin position="1"/>
        <end position="226"/>
    </location>
</feature>
<evidence type="ECO:0000256" key="9">
    <source>
        <dbReference type="ARBA" id="ARBA00047984"/>
    </source>
</evidence>
<evidence type="ECO:0000256" key="1">
    <source>
        <dbReference type="ARBA" id="ARBA00012552"/>
    </source>
</evidence>
<feature type="compositionally biased region" description="Basic and acidic residues" evidence="10">
    <location>
        <begin position="1"/>
        <end position="13"/>
    </location>
</feature>
<dbReference type="GO" id="GO:0016787">
    <property type="term" value="F:hydrolase activity"/>
    <property type="evidence" value="ECO:0007669"/>
    <property type="project" value="UniProtKB-KW"/>
</dbReference>
<dbReference type="InterPro" id="IPR011709">
    <property type="entry name" value="DEAD-box_helicase_OB_fold"/>
</dbReference>
<keyword evidence="2" id="KW-0507">mRNA processing</keyword>